<feature type="transmembrane region" description="Helical" evidence="6">
    <location>
        <begin position="152"/>
        <end position="168"/>
    </location>
</feature>
<feature type="transmembrane region" description="Helical" evidence="6">
    <location>
        <begin position="175"/>
        <end position="195"/>
    </location>
</feature>
<reference evidence="7" key="1">
    <citation type="journal article" date="2021" name="PeerJ">
        <title>Extensive microbial diversity within the chicken gut microbiome revealed by metagenomics and culture.</title>
        <authorList>
            <person name="Gilroy R."/>
            <person name="Ravi A."/>
            <person name="Getino M."/>
            <person name="Pursley I."/>
            <person name="Horton D.L."/>
            <person name="Alikhan N.F."/>
            <person name="Baker D."/>
            <person name="Gharbi K."/>
            <person name="Hall N."/>
            <person name="Watson M."/>
            <person name="Adriaenssens E.M."/>
            <person name="Foster-Nyarko E."/>
            <person name="Jarju S."/>
            <person name="Secka A."/>
            <person name="Antonio M."/>
            <person name="Oren A."/>
            <person name="Chaudhuri R.R."/>
            <person name="La Ragione R."/>
            <person name="Hildebrand F."/>
            <person name="Pallen M.J."/>
        </authorList>
    </citation>
    <scope>NUCLEOTIDE SEQUENCE</scope>
    <source>
        <strain evidence="7">USAMLcec3-2134</strain>
    </source>
</reference>
<dbReference type="GO" id="GO:0008360">
    <property type="term" value="P:regulation of cell shape"/>
    <property type="evidence" value="ECO:0007669"/>
    <property type="project" value="UniProtKB-KW"/>
</dbReference>
<gene>
    <name evidence="7" type="ORF">H9763_01905</name>
</gene>
<dbReference type="AlphaFoldDB" id="A0A9D2SCM1"/>
<feature type="transmembrane region" description="Helical" evidence="6">
    <location>
        <begin position="128"/>
        <end position="146"/>
    </location>
</feature>
<dbReference type="EMBL" id="DWXE01000006">
    <property type="protein sequence ID" value="HJB90201.1"/>
    <property type="molecule type" value="Genomic_DNA"/>
</dbReference>
<evidence type="ECO:0000313" key="8">
    <source>
        <dbReference type="Proteomes" id="UP000886883"/>
    </source>
</evidence>
<dbReference type="Proteomes" id="UP000886883">
    <property type="component" value="Unassembled WGS sequence"/>
</dbReference>
<evidence type="ECO:0000256" key="4">
    <source>
        <dbReference type="ARBA" id="ARBA00022989"/>
    </source>
</evidence>
<dbReference type="PANTHER" id="PTHR30474:SF1">
    <property type="entry name" value="PEPTIDOGLYCAN GLYCOSYLTRANSFERASE MRDB"/>
    <property type="match status" value="1"/>
</dbReference>
<sequence length="371" mass="40878">MFKRYKLKNFDFILVLLVITLNIIGILVIGSAKESVQGTQILGMFLGLGAMLVVAFMDYSFLLRFQWVWYLFIIGSLVLVALFGEEVNGATRWLDIGLFQFQPSETTKILLILFYAQFIMKYREKLNTFRILFCAIILVIPPLVLIYEQPNLSMTILTALLFCSIMFVGGLSWKIIGGVLAVIVPSAVVFLSIVMQEGQTLINDYQRNRIMAFFDPAAYADSEAYQQLNSVIAIGSGQLWGKGLNNNVIASVKNGNFLPEPQTDFIFAVVGEELGFVGSAAVILLLILIAMRCVSTARSARDTAGTVIAAGIGSLIAFQGFMNIAVATMLMPNTGLPLPFVSYGLTSLVSLYIGIGLVLNVRLQRKNLYNL</sequence>
<keyword evidence="4 6" id="KW-1133">Transmembrane helix</keyword>
<accession>A0A9D2SCM1</accession>
<feature type="transmembrane region" description="Helical" evidence="6">
    <location>
        <begin position="306"/>
        <end position="328"/>
    </location>
</feature>
<evidence type="ECO:0000256" key="2">
    <source>
        <dbReference type="ARBA" id="ARBA00022692"/>
    </source>
</evidence>
<dbReference type="GO" id="GO:0032153">
    <property type="term" value="C:cell division site"/>
    <property type="evidence" value="ECO:0007669"/>
    <property type="project" value="TreeGrafter"/>
</dbReference>
<evidence type="ECO:0000256" key="6">
    <source>
        <dbReference type="SAM" id="Phobius"/>
    </source>
</evidence>
<feature type="transmembrane region" description="Helical" evidence="6">
    <location>
        <begin position="41"/>
        <end position="60"/>
    </location>
</feature>
<protein>
    <submittedName>
        <fullName evidence="7">Rod shape-determining protein RodA</fullName>
    </submittedName>
</protein>
<organism evidence="7 8">
    <name type="scientific">Candidatus Eisenbergiella merdigallinarum</name>
    <dbReference type="NCBI Taxonomy" id="2838552"/>
    <lineage>
        <taxon>Bacteria</taxon>
        <taxon>Bacillati</taxon>
        <taxon>Bacillota</taxon>
        <taxon>Clostridia</taxon>
        <taxon>Lachnospirales</taxon>
        <taxon>Lachnospiraceae</taxon>
        <taxon>Eisenbergiella</taxon>
    </lineage>
</organism>
<proteinExistence type="predicted"/>
<feature type="transmembrane region" description="Helical" evidence="6">
    <location>
        <begin position="12"/>
        <end position="29"/>
    </location>
</feature>
<dbReference type="GO" id="GO:0051301">
    <property type="term" value="P:cell division"/>
    <property type="evidence" value="ECO:0007669"/>
    <property type="project" value="InterPro"/>
</dbReference>
<evidence type="ECO:0000313" key="7">
    <source>
        <dbReference type="EMBL" id="HJB90201.1"/>
    </source>
</evidence>
<keyword evidence="2 6" id="KW-0812">Transmembrane</keyword>
<dbReference type="Pfam" id="PF01098">
    <property type="entry name" value="FTSW_RODA_SPOVE"/>
    <property type="match status" value="1"/>
</dbReference>
<dbReference type="GO" id="GO:0015648">
    <property type="term" value="F:lipid-linked peptidoglycan transporter activity"/>
    <property type="evidence" value="ECO:0007669"/>
    <property type="project" value="TreeGrafter"/>
</dbReference>
<keyword evidence="3" id="KW-0133">Cell shape</keyword>
<feature type="transmembrane region" description="Helical" evidence="6">
    <location>
        <begin position="96"/>
        <end position="116"/>
    </location>
</feature>
<feature type="transmembrane region" description="Helical" evidence="6">
    <location>
        <begin position="274"/>
        <end position="294"/>
    </location>
</feature>
<evidence type="ECO:0000256" key="5">
    <source>
        <dbReference type="ARBA" id="ARBA00023136"/>
    </source>
</evidence>
<feature type="transmembrane region" description="Helical" evidence="6">
    <location>
        <begin position="67"/>
        <end position="84"/>
    </location>
</feature>
<keyword evidence="5 6" id="KW-0472">Membrane</keyword>
<comment type="caution">
    <text evidence="7">The sequence shown here is derived from an EMBL/GenBank/DDBJ whole genome shotgun (WGS) entry which is preliminary data.</text>
</comment>
<comment type="subcellular location">
    <subcellularLocation>
        <location evidence="1">Membrane</location>
        <topology evidence="1">Multi-pass membrane protein</topology>
    </subcellularLocation>
</comment>
<dbReference type="PANTHER" id="PTHR30474">
    <property type="entry name" value="CELL CYCLE PROTEIN"/>
    <property type="match status" value="1"/>
</dbReference>
<dbReference type="GO" id="GO:0005886">
    <property type="term" value="C:plasma membrane"/>
    <property type="evidence" value="ECO:0007669"/>
    <property type="project" value="TreeGrafter"/>
</dbReference>
<dbReference type="InterPro" id="IPR001182">
    <property type="entry name" value="FtsW/RodA"/>
</dbReference>
<name>A0A9D2SCM1_9FIRM</name>
<feature type="transmembrane region" description="Helical" evidence="6">
    <location>
        <begin position="340"/>
        <end position="361"/>
    </location>
</feature>
<reference evidence="7" key="2">
    <citation type="submission" date="2021-04" db="EMBL/GenBank/DDBJ databases">
        <authorList>
            <person name="Gilroy R."/>
        </authorList>
    </citation>
    <scope>NUCLEOTIDE SEQUENCE</scope>
    <source>
        <strain evidence="7">USAMLcec3-2134</strain>
    </source>
</reference>
<evidence type="ECO:0000256" key="3">
    <source>
        <dbReference type="ARBA" id="ARBA00022960"/>
    </source>
</evidence>
<evidence type="ECO:0000256" key="1">
    <source>
        <dbReference type="ARBA" id="ARBA00004141"/>
    </source>
</evidence>